<dbReference type="InterPro" id="IPR033640">
    <property type="entry name" value="FAR_C"/>
</dbReference>
<dbReference type="Proteomes" id="UP001153620">
    <property type="component" value="Chromosome 3"/>
</dbReference>
<keyword evidence="10" id="KW-0560">Oxidoreductase</keyword>
<feature type="domain" description="Thioester reductase (TE)" evidence="12">
    <location>
        <begin position="32"/>
        <end position="299"/>
    </location>
</feature>
<keyword evidence="4 10" id="KW-0812">Transmembrane</keyword>
<feature type="domain" description="Fatty acyl-CoA reductase C-terminal" evidence="11">
    <location>
        <begin position="371"/>
        <end position="463"/>
    </location>
</feature>
<reference evidence="13" key="2">
    <citation type="submission" date="2022-10" db="EMBL/GenBank/DDBJ databases">
        <authorList>
            <consortium name="ENA_rothamsted_submissions"/>
            <consortium name="culmorum"/>
            <person name="King R."/>
        </authorList>
    </citation>
    <scope>NUCLEOTIDE SEQUENCE</scope>
</reference>
<dbReference type="InterPro" id="IPR026055">
    <property type="entry name" value="FAR"/>
</dbReference>
<feature type="transmembrane region" description="Helical" evidence="10">
    <location>
        <begin position="362"/>
        <end position="387"/>
    </location>
</feature>
<dbReference type="AlphaFoldDB" id="A0A9N9RYG7"/>
<dbReference type="PANTHER" id="PTHR11011:SF60">
    <property type="entry name" value="FATTY ACYL-COA REDUCTASE-RELATED"/>
    <property type="match status" value="1"/>
</dbReference>
<sequence>MAPLQDSIFEAEEATYGTPIQQFYRKKSIFMTGATGFLGKVIIEKLLRTCDVENIYILMRSKKNDDVHTRVDKIFDDPIFERVKKENPKFRHKIVSIGGDCMLPGLGIDPNERALLVKHVDIVYHVAATVRFDEKLKLALAINVSGTMEMMKLAKEMEHLKAFVHVSTAFANCNRTDIDETFYPTPITGENSIKLGEMMDDATLNKMTPELIGNWPNTYTYTKCLAEDYVRSHAKGLPLAVFRPAIVIPTYQEPIKGWIDNMYGPTGIVIGVAAGLLRVIYVHKENQAELVPVDMCCNSLIASAYDVAVNSYEEPPIYNFVSHNKNPLTWESYCDLCVEHGVQAPLMKMAWYYTLKLSSSRFLVTILTFLYHWIPAMIVDFILLICGKKPKLMDTYKKIHKLCDVISYFTTHVFIFKRNNVDNLWMKMDDRDKELFFFDMKNVEWSSFIKNSIFGIRTYLMKEDPKTIPQAIKRFQRLKIIHYTTIYTIRAAALYLLYKLLPLPKLF</sequence>
<dbReference type="Gene3D" id="3.40.50.720">
    <property type="entry name" value="NAD(P)-binding Rossmann-like Domain"/>
    <property type="match status" value="1"/>
</dbReference>
<keyword evidence="7 10" id="KW-0443">Lipid metabolism</keyword>
<keyword evidence="6 10" id="KW-1133">Transmembrane helix</keyword>
<evidence type="ECO:0000256" key="2">
    <source>
        <dbReference type="ARBA" id="ARBA00005928"/>
    </source>
</evidence>
<dbReference type="InterPro" id="IPR036291">
    <property type="entry name" value="NAD(P)-bd_dom_sf"/>
</dbReference>
<evidence type="ECO:0000313" key="14">
    <source>
        <dbReference type="Proteomes" id="UP001153620"/>
    </source>
</evidence>
<evidence type="ECO:0000256" key="1">
    <source>
        <dbReference type="ARBA" id="ARBA00004141"/>
    </source>
</evidence>
<dbReference type="InterPro" id="IPR013120">
    <property type="entry name" value="FAR_NAD-bd"/>
</dbReference>
<keyword evidence="5 10" id="KW-0521">NADP</keyword>
<evidence type="ECO:0000256" key="4">
    <source>
        <dbReference type="ARBA" id="ARBA00022692"/>
    </source>
</evidence>
<evidence type="ECO:0000256" key="7">
    <source>
        <dbReference type="ARBA" id="ARBA00023098"/>
    </source>
</evidence>
<evidence type="ECO:0000259" key="12">
    <source>
        <dbReference type="Pfam" id="PF07993"/>
    </source>
</evidence>
<feature type="transmembrane region" description="Helical" evidence="10">
    <location>
        <begin position="480"/>
        <end position="498"/>
    </location>
</feature>
<evidence type="ECO:0000256" key="3">
    <source>
        <dbReference type="ARBA" id="ARBA00022516"/>
    </source>
</evidence>
<dbReference type="GO" id="GO:0005777">
    <property type="term" value="C:peroxisome"/>
    <property type="evidence" value="ECO:0007669"/>
    <property type="project" value="TreeGrafter"/>
</dbReference>
<dbReference type="Pfam" id="PF03015">
    <property type="entry name" value="Sterile"/>
    <property type="match status" value="1"/>
</dbReference>
<keyword evidence="14" id="KW-1185">Reference proteome</keyword>
<evidence type="ECO:0000256" key="5">
    <source>
        <dbReference type="ARBA" id="ARBA00022857"/>
    </source>
</evidence>
<evidence type="ECO:0000256" key="8">
    <source>
        <dbReference type="ARBA" id="ARBA00023136"/>
    </source>
</evidence>
<keyword evidence="3 10" id="KW-0444">Lipid biosynthesis</keyword>
<dbReference type="GO" id="GO:0102965">
    <property type="term" value="F:alcohol-forming long-chain fatty acyl-CoA reductase activity"/>
    <property type="evidence" value="ECO:0007669"/>
    <property type="project" value="UniProtKB-EC"/>
</dbReference>
<dbReference type="CDD" id="cd05236">
    <property type="entry name" value="FAR-N_SDR_e"/>
    <property type="match status" value="1"/>
</dbReference>
<dbReference type="Pfam" id="PF07993">
    <property type="entry name" value="NAD_binding_4"/>
    <property type="match status" value="1"/>
</dbReference>
<comment type="subcellular location">
    <subcellularLocation>
        <location evidence="1">Membrane</location>
        <topology evidence="1">Multi-pass membrane protein</topology>
    </subcellularLocation>
</comment>
<dbReference type="FunFam" id="3.40.50.720:FF:000143">
    <property type="entry name" value="Fatty acyl-CoA reductase"/>
    <property type="match status" value="1"/>
</dbReference>
<dbReference type="GO" id="GO:0035336">
    <property type="term" value="P:long-chain fatty-acyl-CoA metabolic process"/>
    <property type="evidence" value="ECO:0007669"/>
    <property type="project" value="TreeGrafter"/>
</dbReference>
<keyword evidence="8 10" id="KW-0472">Membrane</keyword>
<reference evidence="13" key="1">
    <citation type="submission" date="2022-01" db="EMBL/GenBank/DDBJ databases">
        <authorList>
            <person name="King R."/>
        </authorList>
    </citation>
    <scope>NUCLEOTIDE SEQUENCE</scope>
</reference>
<evidence type="ECO:0000256" key="9">
    <source>
        <dbReference type="ARBA" id="ARBA00052530"/>
    </source>
</evidence>
<gene>
    <name evidence="13" type="ORF">CHIRRI_LOCUS10219</name>
</gene>
<dbReference type="EMBL" id="OU895879">
    <property type="protein sequence ID" value="CAG9807370.1"/>
    <property type="molecule type" value="Genomic_DNA"/>
</dbReference>
<comment type="function">
    <text evidence="10">Catalyzes the reduction of fatty acyl-CoA to fatty alcohols.</text>
</comment>
<protein>
    <recommendedName>
        <fullName evidence="10">Fatty acyl-CoA reductase</fullName>
        <ecNumber evidence="10">1.2.1.84</ecNumber>
    </recommendedName>
</protein>
<dbReference type="GO" id="GO:0080019">
    <property type="term" value="F:alcohol-forming very long-chain fatty acyl-CoA reductase activity"/>
    <property type="evidence" value="ECO:0007669"/>
    <property type="project" value="InterPro"/>
</dbReference>
<organism evidence="13 14">
    <name type="scientific">Chironomus riparius</name>
    <dbReference type="NCBI Taxonomy" id="315576"/>
    <lineage>
        <taxon>Eukaryota</taxon>
        <taxon>Metazoa</taxon>
        <taxon>Ecdysozoa</taxon>
        <taxon>Arthropoda</taxon>
        <taxon>Hexapoda</taxon>
        <taxon>Insecta</taxon>
        <taxon>Pterygota</taxon>
        <taxon>Neoptera</taxon>
        <taxon>Endopterygota</taxon>
        <taxon>Diptera</taxon>
        <taxon>Nematocera</taxon>
        <taxon>Chironomoidea</taxon>
        <taxon>Chironomidae</taxon>
        <taxon>Chironominae</taxon>
        <taxon>Chironomus</taxon>
    </lineage>
</organism>
<dbReference type="PANTHER" id="PTHR11011">
    <property type="entry name" value="MALE STERILITY PROTEIN 2-RELATED"/>
    <property type="match status" value="1"/>
</dbReference>
<dbReference type="EC" id="1.2.1.84" evidence="10"/>
<evidence type="ECO:0000256" key="10">
    <source>
        <dbReference type="RuleBase" id="RU363097"/>
    </source>
</evidence>
<dbReference type="GO" id="GO:0016020">
    <property type="term" value="C:membrane"/>
    <property type="evidence" value="ECO:0007669"/>
    <property type="project" value="UniProtKB-SubCell"/>
</dbReference>
<comment type="catalytic activity">
    <reaction evidence="9 10">
        <text>a long-chain fatty acyl-CoA + 2 NADPH + 2 H(+) = a long-chain primary fatty alcohol + 2 NADP(+) + CoA</text>
        <dbReference type="Rhea" id="RHEA:52716"/>
        <dbReference type="ChEBI" id="CHEBI:15378"/>
        <dbReference type="ChEBI" id="CHEBI:57287"/>
        <dbReference type="ChEBI" id="CHEBI:57783"/>
        <dbReference type="ChEBI" id="CHEBI:58349"/>
        <dbReference type="ChEBI" id="CHEBI:77396"/>
        <dbReference type="ChEBI" id="CHEBI:83139"/>
        <dbReference type="EC" id="1.2.1.84"/>
    </reaction>
</comment>
<dbReference type="SUPFAM" id="SSF51735">
    <property type="entry name" value="NAD(P)-binding Rossmann-fold domains"/>
    <property type="match status" value="1"/>
</dbReference>
<dbReference type="CDD" id="cd09071">
    <property type="entry name" value="FAR_C"/>
    <property type="match status" value="1"/>
</dbReference>
<dbReference type="OrthoDB" id="429813at2759"/>
<evidence type="ECO:0000256" key="6">
    <source>
        <dbReference type="ARBA" id="ARBA00022989"/>
    </source>
</evidence>
<proteinExistence type="inferred from homology"/>
<accession>A0A9N9RYG7</accession>
<comment type="similarity">
    <text evidence="2 10">Belongs to the fatty acyl-CoA reductase family.</text>
</comment>
<evidence type="ECO:0000313" key="13">
    <source>
        <dbReference type="EMBL" id="CAG9807370.1"/>
    </source>
</evidence>
<name>A0A9N9RYG7_9DIPT</name>
<evidence type="ECO:0000259" key="11">
    <source>
        <dbReference type="Pfam" id="PF03015"/>
    </source>
</evidence>